<proteinExistence type="predicted"/>
<organism evidence="2 3">
    <name type="scientific">Penicillium digitatum</name>
    <name type="common">Green mold</name>
    <dbReference type="NCBI Taxonomy" id="36651"/>
    <lineage>
        <taxon>Eukaryota</taxon>
        <taxon>Fungi</taxon>
        <taxon>Dikarya</taxon>
        <taxon>Ascomycota</taxon>
        <taxon>Pezizomycotina</taxon>
        <taxon>Eurotiomycetes</taxon>
        <taxon>Eurotiomycetidae</taxon>
        <taxon>Eurotiales</taxon>
        <taxon>Aspergillaceae</taxon>
        <taxon>Penicillium</taxon>
    </lineage>
</organism>
<dbReference type="Proteomes" id="UP000595662">
    <property type="component" value="Chromosome 2"/>
</dbReference>
<evidence type="ECO:0000313" key="2">
    <source>
        <dbReference type="EMBL" id="QQK43105.1"/>
    </source>
</evidence>
<sequence length="251" mass="27639">MGFTSTLSRCMRKHRLSRRPSTTSTKLHDEDANDLIQTASKTSSTRASVDSTSTMVQHSFHEPVQPCESPANRMQIRPDHAHMRILFDGNATPTHPTNRATGAQTRPAYPILTLDCRSPIEAPRRVLQAPVEIGREERMDQVEDEGTCSGKGVSGVSPARMAQTGVLPPEKCVSEKKFTKSLAALLKKHCGLNIPRSSISINTSRGQPSPKWLDLSEMTEEDGLMDKKSEKWVEAHEKRIGVLGVGFGRLG</sequence>
<dbReference type="RefSeq" id="XP_014534328.1">
    <property type="nucleotide sequence ID" value="XM_014678842.1"/>
</dbReference>
<evidence type="ECO:0000256" key="1">
    <source>
        <dbReference type="SAM" id="MobiDB-lite"/>
    </source>
</evidence>
<dbReference type="VEuPathDB" id="FungiDB:PDIP_53350"/>
<dbReference type="EMBL" id="CP060775">
    <property type="protein sequence ID" value="QQK43105.1"/>
    <property type="molecule type" value="Genomic_DNA"/>
</dbReference>
<evidence type="ECO:0000313" key="3">
    <source>
        <dbReference type="Proteomes" id="UP000595662"/>
    </source>
</evidence>
<feature type="region of interest" description="Disordered" evidence="1">
    <location>
        <begin position="1"/>
        <end position="71"/>
    </location>
</feature>
<reference evidence="2 3" key="1">
    <citation type="submission" date="2020-08" db="EMBL/GenBank/DDBJ databases">
        <title>The completed genome sequence of the pathogenic ascomycete fungus Penicillium digitatum.</title>
        <authorList>
            <person name="Wang M."/>
        </authorList>
    </citation>
    <scope>NUCLEOTIDE SEQUENCE [LARGE SCALE GENOMIC DNA]</scope>
    <source>
        <strain evidence="2 3">PdW03</strain>
    </source>
</reference>
<dbReference type="AlphaFoldDB" id="A0A7T6XL02"/>
<feature type="compositionally biased region" description="Polar residues" evidence="1">
    <location>
        <begin position="35"/>
        <end position="57"/>
    </location>
</feature>
<gene>
    <name evidence="2" type="ORF">Pdw03_7006</name>
</gene>
<dbReference type="KEGG" id="pdp:PDIP_53350"/>
<protein>
    <submittedName>
        <fullName evidence="2">Uncharacterized protein</fullName>
    </submittedName>
</protein>
<name>A0A7T6XL02_PENDI</name>
<accession>A0A7T6XL02</accession>
<dbReference type="GeneID" id="26233651"/>